<name>A0A193GMZ1_9BORD</name>
<evidence type="ECO:0000313" key="1">
    <source>
        <dbReference type="EMBL" id="ANN80861.1"/>
    </source>
</evidence>
<dbReference type="EMBL" id="CP016173">
    <property type="protein sequence ID" value="ANN80861.1"/>
    <property type="molecule type" value="Genomic_DNA"/>
</dbReference>
<sequence length="562" mass="62520">MATRLQSDVLVPLHGMDDFESSLARLNKKAEAFGLDPIKVVATSQQRYYWKTQDTSAGTEAYIVRLMEGDEPPFGRAVFLVNRLSLDYPIVKLGDWSVVGQIEATEAGNLLFSVSTDPDDVEVMRSHANCAINCEHCNTKRARKLSYLLKDRQGNYKEVGSTCLEDFAGVDPSIALFTQQMHAFWSDYGEESFSADTGRVTAMPVKGYLARVLFCMEVDKGFVSAAKAKEAFVLATYERAAGLDRELQRDARRRDRFYQDYERHAQYADKIIAWWLKSENDDSFTSNVKTLFSNENIELKSKYLAFAAGAVAGHQRQHAKERDAEIPSVHVGEVGQKRDEPLTFHSVTSWDTQYGLQWRLNFRDSNGNRLSWRTSSPPDDLLKPQAVDRTFAARFKVKKHGEYKGVAVTEVSHLKVDRWLDAEVEVAPSVAVITIRPDTAAFMDVGMRNELANIVRAVAEQMDRTPGEEVDVCDINGNTVGSISFAEPEQAVADDDVRISIRLSPGRSASEVAALVARAALAGERGVEDENGLVIGAIEIGRAVQAQQNDVLSDESRPTLSM</sequence>
<accession>A0A193GMZ1</accession>
<dbReference type="RefSeq" id="WP_066665903.1">
    <property type="nucleotide sequence ID" value="NZ_CBCSCL010000020.1"/>
</dbReference>
<dbReference type="KEGG" id="bfz:BAU07_26430"/>
<reference evidence="1 2" key="1">
    <citation type="submission" date="2016-06" db="EMBL/GenBank/DDBJ databases">
        <title>Complete genome sequences of Bordetella bronchialis and Bordetella flabilis.</title>
        <authorList>
            <person name="LiPuma J.J."/>
            <person name="Spilker T."/>
        </authorList>
    </citation>
    <scope>NUCLEOTIDE SEQUENCE [LARGE SCALE GENOMIC DNA]</scope>
    <source>
        <strain evidence="1 2">AU10664</strain>
        <plasmid evidence="1 2">unnamed1</plasmid>
    </source>
</reference>
<evidence type="ECO:0000313" key="2">
    <source>
        <dbReference type="Proteomes" id="UP000091926"/>
    </source>
</evidence>
<geneLocation type="plasmid" evidence="1 2">
    <name>unnamed1</name>
</geneLocation>
<proteinExistence type="predicted"/>
<keyword evidence="2" id="KW-1185">Reference proteome</keyword>
<gene>
    <name evidence="1" type="ORF">BAU07_26430</name>
</gene>
<organism evidence="1 2">
    <name type="scientific">Bordetella flabilis</name>
    <dbReference type="NCBI Taxonomy" id="463014"/>
    <lineage>
        <taxon>Bacteria</taxon>
        <taxon>Pseudomonadati</taxon>
        <taxon>Pseudomonadota</taxon>
        <taxon>Betaproteobacteria</taxon>
        <taxon>Burkholderiales</taxon>
        <taxon>Alcaligenaceae</taxon>
        <taxon>Bordetella</taxon>
    </lineage>
</organism>
<protein>
    <submittedName>
        <fullName evidence="1">Uncharacterized protein</fullName>
    </submittedName>
</protein>
<dbReference type="OrthoDB" id="9150575at2"/>
<dbReference type="AlphaFoldDB" id="A0A193GMZ1"/>
<keyword evidence="1" id="KW-0614">Plasmid</keyword>
<dbReference type="Proteomes" id="UP000091926">
    <property type="component" value="Plasmid unnamed1"/>
</dbReference>